<dbReference type="InterPro" id="IPR049711">
    <property type="entry name" value="PA3371-like"/>
</dbReference>
<comment type="caution">
    <text evidence="2">The sequence shown here is derived from an EMBL/GenBank/DDBJ whole genome shotgun (WGS) entry which is preliminary data.</text>
</comment>
<dbReference type="Proteomes" id="UP000295254">
    <property type="component" value="Unassembled WGS sequence"/>
</dbReference>
<proteinExistence type="predicted"/>
<evidence type="ECO:0000313" key="3">
    <source>
        <dbReference type="Proteomes" id="UP000295254"/>
    </source>
</evidence>
<feature type="transmembrane region" description="Helical" evidence="1">
    <location>
        <begin position="26"/>
        <end position="49"/>
    </location>
</feature>
<evidence type="ECO:0000313" key="2">
    <source>
        <dbReference type="EMBL" id="TDB57689.1"/>
    </source>
</evidence>
<reference evidence="3" key="1">
    <citation type="journal article" date="2019" name="bioRxiv">
        <title>Bacterially produced spermidine induces plant systemic susceptibility to pathogens.</title>
        <authorList>
            <person name="Melnyk R.A."/>
            <person name="Beskrovnaya P.A."/>
            <person name="Liu Z."/>
            <person name="Song Y."/>
            <person name="Haney C.H."/>
        </authorList>
    </citation>
    <scope>NUCLEOTIDE SEQUENCE [LARGE SCALE GENOMIC DNA]</scope>
    <source>
        <strain evidence="3">Dha-51</strain>
    </source>
</reference>
<keyword evidence="1" id="KW-1133">Transmembrane helix</keyword>
<dbReference type="RefSeq" id="WP_093215302.1">
    <property type="nucleotide sequence ID" value="NZ_LT629803.1"/>
</dbReference>
<keyword evidence="3" id="KW-1185">Reference proteome</keyword>
<accession>A0A1H2MAB0</accession>
<evidence type="ECO:0000256" key="1">
    <source>
        <dbReference type="SAM" id="Phobius"/>
    </source>
</evidence>
<gene>
    <name evidence="2" type="ORF">EIY72_25860</name>
</gene>
<name>A0A1H2MAB0_PSEVA</name>
<dbReference type="OrthoDB" id="7031296at2"/>
<sequence length="59" mass="6367">MSKSAAVFFLLALVSGITHLLMAQELVTTLPLIACGIFAACFVLALIVGRKFKFDPVLR</sequence>
<keyword evidence="1" id="KW-0812">Transmembrane</keyword>
<keyword evidence="1" id="KW-0472">Membrane</keyword>
<dbReference type="EMBL" id="RRZK01000032">
    <property type="protein sequence ID" value="TDB57689.1"/>
    <property type="molecule type" value="Genomic_DNA"/>
</dbReference>
<organism evidence="2 3">
    <name type="scientific">Pseudomonas vancouverensis</name>
    <dbReference type="NCBI Taxonomy" id="95300"/>
    <lineage>
        <taxon>Bacteria</taxon>
        <taxon>Pseudomonadati</taxon>
        <taxon>Pseudomonadota</taxon>
        <taxon>Gammaproteobacteria</taxon>
        <taxon>Pseudomonadales</taxon>
        <taxon>Pseudomonadaceae</taxon>
        <taxon>Pseudomonas</taxon>
    </lineage>
</organism>
<dbReference type="AlphaFoldDB" id="A0A1H2MAB0"/>
<protein>
    <submittedName>
        <fullName evidence="2">Uncharacterized protein</fullName>
    </submittedName>
</protein>
<dbReference type="NCBIfam" id="NF041882">
    <property type="entry name" value="PA3371_fam"/>
    <property type="match status" value="1"/>
</dbReference>